<evidence type="ECO:0000256" key="5">
    <source>
        <dbReference type="SAM" id="MobiDB-lite"/>
    </source>
</evidence>
<comment type="caution">
    <text evidence="7">The sequence shown here is derived from an EMBL/GenBank/DDBJ whole genome shotgun (WGS) entry which is preliminary data.</text>
</comment>
<feature type="compositionally biased region" description="Polar residues" evidence="5">
    <location>
        <begin position="41"/>
        <end position="64"/>
    </location>
</feature>
<dbReference type="PROSITE" id="PS50178">
    <property type="entry name" value="ZF_FYVE"/>
    <property type="match status" value="1"/>
</dbReference>
<sequence length="315" mass="35423">MPRAPGEQSPNIYYSPTQRQRQQYRAQQQAVFQPSPIATAYPSSAQFNSPVSPLGTPGTSSPIASKSRPLYVPAVLRPTEFPSKEPPVVRAKPQDDEEPVEQGLRPNSSFMSLGGLSPFGRLSRRSTADSAKCVDGNWNLDQFPKPTGAPTRKHWKPDHESTMCDHTTCKRYFSYFTRRHHCRRCGNIFCDQHSAFEVPLDQDANFNPRGFPSRACGHCYSQFKDWRNRSVTPPSSQRDSPDADRQQRQQRQQHHQHDQQQQQQQQQTDSPATPLAVSPTTSDLGAIPVHTPGGLPPRAPEVAHSVPSDWNWSTF</sequence>
<keyword evidence="1" id="KW-0479">Metal-binding</keyword>
<keyword evidence="3" id="KW-0862">Zinc</keyword>
<protein>
    <recommendedName>
        <fullName evidence="6">FYVE-type domain-containing protein</fullName>
    </recommendedName>
</protein>
<dbReference type="CDD" id="cd15760">
    <property type="entry name" value="FYVE_scVPS27p_like"/>
    <property type="match status" value="1"/>
</dbReference>
<dbReference type="GO" id="GO:0008270">
    <property type="term" value="F:zinc ion binding"/>
    <property type="evidence" value="ECO:0007669"/>
    <property type="project" value="UniProtKB-KW"/>
</dbReference>
<dbReference type="Proteomes" id="UP001305647">
    <property type="component" value="Unassembled WGS sequence"/>
</dbReference>
<proteinExistence type="predicted"/>
<reference evidence="7" key="2">
    <citation type="submission" date="2023-05" db="EMBL/GenBank/DDBJ databases">
        <authorList>
            <consortium name="Lawrence Berkeley National Laboratory"/>
            <person name="Steindorff A."/>
            <person name="Hensen N."/>
            <person name="Bonometti L."/>
            <person name="Westerberg I."/>
            <person name="Brannstrom I.O."/>
            <person name="Guillou S."/>
            <person name="Cros-Aarteil S."/>
            <person name="Calhoun S."/>
            <person name="Haridas S."/>
            <person name="Kuo A."/>
            <person name="Mondo S."/>
            <person name="Pangilinan J."/>
            <person name="Riley R."/>
            <person name="Labutti K."/>
            <person name="Andreopoulos B."/>
            <person name="Lipzen A."/>
            <person name="Chen C."/>
            <person name="Yanf M."/>
            <person name="Daum C."/>
            <person name="Ng V."/>
            <person name="Clum A."/>
            <person name="Ohm R."/>
            <person name="Martin F."/>
            <person name="Silar P."/>
            <person name="Natvig D."/>
            <person name="Lalanne C."/>
            <person name="Gautier V."/>
            <person name="Ament-Velasquez S.L."/>
            <person name="Kruys A."/>
            <person name="Hutchinson M.I."/>
            <person name="Powell A.J."/>
            <person name="Barry K."/>
            <person name="Miller A.N."/>
            <person name="Grigoriev I.V."/>
            <person name="Debuchy R."/>
            <person name="Gladieux P."/>
            <person name="Thoren M.H."/>
            <person name="Johannesson H."/>
        </authorList>
    </citation>
    <scope>NUCLEOTIDE SEQUENCE</scope>
    <source>
        <strain evidence="7">CBS 757.83</strain>
    </source>
</reference>
<dbReference type="AlphaFoldDB" id="A0AAN6Q9Q0"/>
<dbReference type="PANTHER" id="PTHR23164:SF30">
    <property type="entry name" value="EARLY ENDOSOME ANTIGEN 1"/>
    <property type="match status" value="1"/>
</dbReference>
<evidence type="ECO:0000313" key="7">
    <source>
        <dbReference type="EMBL" id="KAK4106238.1"/>
    </source>
</evidence>
<dbReference type="InterPro" id="IPR011011">
    <property type="entry name" value="Znf_FYVE_PHD"/>
</dbReference>
<evidence type="ECO:0000259" key="6">
    <source>
        <dbReference type="PROSITE" id="PS50178"/>
    </source>
</evidence>
<evidence type="ECO:0000256" key="2">
    <source>
        <dbReference type="ARBA" id="ARBA00022771"/>
    </source>
</evidence>
<organism evidence="7 8">
    <name type="scientific">Parathielavia hyrcaniae</name>
    <dbReference type="NCBI Taxonomy" id="113614"/>
    <lineage>
        <taxon>Eukaryota</taxon>
        <taxon>Fungi</taxon>
        <taxon>Dikarya</taxon>
        <taxon>Ascomycota</taxon>
        <taxon>Pezizomycotina</taxon>
        <taxon>Sordariomycetes</taxon>
        <taxon>Sordariomycetidae</taxon>
        <taxon>Sordariales</taxon>
        <taxon>Chaetomiaceae</taxon>
        <taxon>Parathielavia</taxon>
    </lineage>
</organism>
<dbReference type="InterPro" id="IPR013083">
    <property type="entry name" value="Znf_RING/FYVE/PHD"/>
</dbReference>
<dbReference type="SMART" id="SM00064">
    <property type="entry name" value="FYVE"/>
    <property type="match status" value="1"/>
</dbReference>
<feature type="compositionally biased region" description="Polar residues" evidence="5">
    <location>
        <begin position="8"/>
        <end position="17"/>
    </location>
</feature>
<feature type="region of interest" description="Disordered" evidence="5">
    <location>
        <begin position="1"/>
        <end position="110"/>
    </location>
</feature>
<name>A0AAN6Q9Q0_9PEZI</name>
<dbReference type="Pfam" id="PF01363">
    <property type="entry name" value="FYVE"/>
    <property type="match status" value="1"/>
</dbReference>
<feature type="compositionally biased region" description="Low complexity" evidence="5">
    <location>
        <begin position="18"/>
        <end position="30"/>
    </location>
</feature>
<feature type="region of interest" description="Disordered" evidence="5">
    <location>
        <begin position="227"/>
        <end position="315"/>
    </location>
</feature>
<evidence type="ECO:0000256" key="1">
    <source>
        <dbReference type="ARBA" id="ARBA00022723"/>
    </source>
</evidence>
<dbReference type="SUPFAM" id="SSF57903">
    <property type="entry name" value="FYVE/PHD zinc finger"/>
    <property type="match status" value="1"/>
</dbReference>
<keyword evidence="2 4" id="KW-0863">Zinc-finger</keyword>
<keyword evidence="8" id="KW-1185">Reference proteome</keyword>
<evidence type="ECO:0000256" key="4">
    <source>
        <dbReference type="PROSITE-ProRule" id="PRU00091"/>
    </source>
</evidence>
<evidence type="ECO:0000256" key="3">
    <source>
        <dbReference type="ARBA" id="ARBA00022833"/>
    </source>
</evidence>
<dbReference type="PANTHER" id="PTHR23164">
    <property type="entry name" value="EARLY ENDOSOME ANTIGEN 1"/>
    <property type="match status" value="1"/>
</dbReference>
<dbReference type="Gene3D" id="3.30.40.10">
    <property type="entry name" value="Zinc/RING finger domain, C3HC4 (zinc finger)"/>
    <property type="match status" value="1"/>
</dbReference>
<evidence type="ECO:0000313" key="8">
    <source>
        <dbReference type="Proteomes" id="UP001305647"/>
    </source>
</evidence>
<reference evidence="7" key="1">
    <citation type="journal article" date="2023" name="Mol. Phylogenet. Evol.">
        <title>Genome-scale phylogeny and comparative genomics of the fungal order Sordariales.</title>
        <authorList>
            <person name="Hensen N."/>
            <person name="Bonometti L."/>
            <person name="Westerberg I."/>
            <person name="Brannstrom I.O."/>
            <person name="Guillou S."/>
            <person name="Cros-Aarteil S."/>
            <person name="Calhoun S."/>
            <person name="Haridas S."/>
            <person name="Kuo A."/>
            <person name="Mondo S."/>
            <person name="Pangilinan J."/>
            <person name="Riley R."/>
            <person name="LaButti K."/>
            <person name="Andreopoulos B."/>
            <person name="Lipzen A."/>
            <person name="Chen C."/>
            <person name="Yan M."/>
            <person name="Daum C."/>
            <person name="Ng V."/>
            <person name="Clum A."/>
            <person name="Steindorff A."/>
            <person name="Ohm R.A."/>
            <person name="Martin F."/>
            <person name="Silar P."/>
            <person name="Natvig D.O."/>
            <person name="Lalanne C."/>
            <person name="Gautier V."/>
            <person name="Ament-Velasquez S.L."/>
            <person name="Kruys A."/>
            <person name="Hutchinson M.I."/>
            <person name="Powell A.J."/>
            <person name="Barry K."/>
            <person name="Miller A.N."/>
            <person name="Grigoriev I.V."/>
            <person name="Debuchy R."/>
            <person name="Gladieux P."/>
            <person name="Hiltunen Thoren M."/>
            <person name="Johannesson H."/>
        </authorList>
    </citation>
    <scope>NUCLEOTIDE SEQUENCE</scope>
    <source>
        <strain evidence="7">CBS 757.83</strain>
    </source>
</reference>
<gene>
    <name evidence="7" type="ORF">N658DRAFT_482151</name>
</gene>
<dbReference type="InterPro" id="IPR017455">
    <property type="entry name" value="Znf_FYVE-rel"/>
</dbReference>
<dbReference type="InterPro" id="IPR000306">
    <property type="entry name" value="Znf_FYVE"/>
</dbReference>
<feature type="compositionally biased region" description="Polar residues" evidence="5">
    <location>
        <begin position="229"/>
        <end position="238"/>
    </location>
</feature>
<accession>A0AAN6Q9Q0</accession>
<feature type="domain" description="FYVE-type" evidence="6">
    <location>
        <begin position="169"/>
        <end position="224"/>
    </location>
</feature>
<dbReference type="EMBL" id="MU863624">
    <property type="protein sequence ID" value="KAK4106238.1"/>
    <property type="molecule type" value="Genomic_DNA"/>
</dbReference>